<feature type="compositionally biased region" description="Gly residues" evidence="1">
    <location>
        <begin position="594"/>
        <end position="609"/>
    </location>
</feature>
<organism evidence="3 4">
    <name type="scientific">Pseudoleptotrichia goodfellowii</name>
    <dbReference type="NCBI Taxonomy" id="157692"/>
    <lineage>
        <taxon>Bacteria</taxon>
        <taxon>Fusobacteriati</taxon>
        <taxon>Fusobacteriota</taxon>
        <taxon>Fusobacteriia</taxon>
        <taxon>Fusobacteriales</taxon>
        <taxon>Leptotrichiaceae</taxon>
        <taxon>Pseudoleptotrichia</taxon>
    </lineage>
</organism>
<dbReference type="AlphaFoldDB" id="A0A510J853"/>
<dbReference type="RefSeq" id="WP_026737020.1">
    <property type="nucleotide sequence ID" value="NZ_AP019822.1"/>
</dbReference>
<feature type="region of interest" description="Disordered" evidence="1">
    <location>
        <begin position="552"/>
        <end position="626"/>
    </location>
</feature>
<gene>
    <name evidence="3" type="ORF">JCM16774_0372</name>
</gene>
<reference evidence="3 4" key="1">
    <citation type="submission" date="2019-07" db="EMBL/GenBank/DDBJ databases">
        <title>Complete Genome Sequence of Leptotrichia goodfellowii Strain JCM 16774.</title>
        <authorList>
            <person name="Watanabe S."/>
            <person name="Cui L."/>
        </authorList>
    </citation>
    <scope>NUCLEOTIDE SEQUENCE [LARGE SCALE GENOMIC DNA]</scope>
    <source>
        <strain evidence="3 4">JCM16774</strain>
    </source>
</reference>
<feature type="transmembrane region" description="Helical" evidence="2">
    <location>
        <begin position="332"/>
        <end position="353"/>
    </location>
</feature>
<name>A0A510J853_9FUSO</name>
<feature type="compositionally biased region" description="Basic and acidic residues" evidence="1">
    <location>
        <begin position="552"/>
        <end position="571"/>
    </location>
</feature>
<keyword evidence="2" id="KW-0812">Transmembrane</keyword>
<evidence type="ECO:0000256" key="2">
    <source>
        <dbReference type="SAM" id="Phobius"/>
    </source>
</evidence>
<dbReference type="NCBIfam" id="TIGR01760">
    <property type="entry name" value="tape_meas_TP901"/>
    <property type="match status" value="1"/>
</dbReference>
<dbReference type="KEGG" id="lgo:JCM16774_0372"/>
<dbReference type="InterPro" id="IPR010090">
    <property type="entry name" value="Phage_tape_meas"/>
</dbReference>
<feature type="region of interest" description="Disordered" evidence="1">
    <location>
        <begin position="65"/>
        <end position="104"/>
    </location>
</feature>
<keyword evidence="2" id="KW-0472">Membrane</keyword>
<sequence length="734" mass="79934">MADKNETIVTLKLKADLDGLKEALRKINDMIRSTLKAQVDITFNIRGEKRVEALKQRIAKEIKVPVSFHQKGDAPKAPVSKPTPQPTNSPASTGIPGNSSGGLQDFTKQMSQIVSGTALLNFSKNMTKGIMEVGVEFENLKTIMRNTLGGTEEGDAAMDMIKNIASNAHASIGDVGESFQKLVQRGMKPTEEEFIRLNDFARSQGKNIGQWTNAVTSAMLGQNRGLKKFGITAKDAGGSVIYTFRGVSTQVKKSEKDIYEYLLSLGKLDGIMGMSGKSADTFSGKMQDIRNSIDTIKITIFEKLQSVLKPLMDIVNNVLDKIKKWVEENPELVTGIVLIITTLTALVGAFMVLTPIISSVAGLFATFGAGLGWIIVAIAGVVFVIWDLWNGFTTGNSIIADLIVKFLEWIGITTTAGEVLNFLKATFDILVAWITAGVTEMIAIFQFMVDYWMALFQGFLDFTAIMIDIVVALFTGNIPRASEGFERLKDAALNIFDKIVLAAQKAVKTILNAFVGLMNKLADIPLIGEYIKKGANGLKGVTDNIEQDIRKRQSTVNERDKRINGFARDGKNPGNLGGTKKKKNNKKGLDIFGKTGGMFGSGGNSGGGSKGKKNKDGAGKSNKQNTEGEKAIVTAIESLQDILKKTGYSITSEIKRANLFEAKRKALLDSQKREGVTELFKHIKERVLGTNNKEINNNNKVEIFLNGSNGTSYGINANSRIADLFKIQNKRRGG</sequence>
<feature type="transmembrane region" description="Helical" evidence="2">
    <location>
        <begin position="360"/>
        <end position="386"/>
    </location>
</feature>
<dbReference type="EMBL" id="AP019822">
    <property type="protein sequence ID" value="BBM35459.1"/>
    <property type="molecule type" value="Genomic_DNA"/>
</dbReference>
<evidence type="ECO:0000313" key="3">
    <source>
        <dbReference type="EMBL" id="BBM35459.1"/>
    </source>
</evidence>
<proteinExistence type="predicted"/>
<feature type="transmembrane region" description="Helical" evidence="2">
    <location>
        <begin position="430"/>
        <end position="449"/>
    </location>
</feature>
<dbReference type="OrthoDB" id="79849at2"/>
<protein>
    <submittedName>
        <fullName evidence="3">Uncharacterized protein</fullName>
    </submittedName>
</protein>
<evidence type="ECO:0000313" key="4">
    <source>
        <dbReference type="Proteomes" id="UP000321606"/>
    </source>
</evidence>
<dbReference type="STRING" id="714315.GCA_000516535_00383"/>
<accession>A0A510J853</accession>
<dbReference type="Proteomes" id="UP000321606">
    <property type="component" value="Chromosome"/>
</dbReference>
<keyword evidence="2" id="KW-1133">Transmembrane helix</keyword>
<feature type="transmembrane region" description="Helical" evidence="2">
    <location>
        <begin position="455"/>
        <end position="478"/>
    </location>
</feature>
<evidence type="ECO:0000256" key="1">
    <source>
        <dbReference type="SAM" id="MobiDB-lite"/>
    </source>
</evidence>
<feature type="compositionally biased region" description="Polar residues" evidence="1">
    <location>
        <begin position="88"/>
        <end position="104"/>
    </location>
</feature>